<evidence type="ECO:0000313" key="1">
    <source>
        <dbReference type="EMBL" id="MPN51002.1"/>
    </source>
</evidence>
<comment type="caution">
    <text evidence="1">The sequence shown here is derived from an EMBL/GenBank/DDBJ whole genome shotgun (WGS) entry which is preliminary data.</text>
</comment>
<reference evidence="1" key="1">
    <citation type="submission" date="2019-08" db="EMBL/GenBank/DDBJ databases">
        <authorList>
            <person name="Kucharzyk K."/>
            <person name="Murdoch R.W."/>
            <person name="Higgins S."/>
            <person name="Loffler F."/>
        </authorList>
    </citation>
    <scope>NUCLEOTIDE SEQUENCE</scope>
</reference>
<proteinExistence type="predicted"/>
<dbReference type="AlphaFoldDB" id="A0A645IJG9"/>
<accession>A0A645IJG9</accession>
<dbReference type="EMBL" id="VSSQ01115675">
    <property type="protein sequence ID" value="MPN51002.1"/>
    <property type="molecule type" value="Genomic_DNA"/>
</dbReference>
<organism evidence="1">
    <name type="scientific">bioreactor metagenome</name>
    <dbReference type="NCBI Taxonomy" id="1076179"/>
    <lineage>
        <taxon>unclassified sequences</taxon>
        <taxon>metagenomes</taxon>
        <taxon>ecological metagenomes</taxon>
    </lineage>
</organism>
<sequence>MKSNEHRAKRTDRTCIQTNNIMSDSGCPHCHKKRIFCNRSSCEISQGTLNAHDFPQGFFQFLRTDSKIQVCASHTLGQASIGIKTVIVQSFIFGIAPDEIAVTFNKKAQTLIRTIQYLLIQTPICFGIRVQTCKFQAHGVQSSELSEGPSHDKRVIRKAWYERTFRRIVGF</sequence>
<gene>
    <name evidence="1" type="ORF">SDC9_198643</name>
</gene>
<name>A0A645IJG9_9ZZZZ</name>
<protein>
    <submittedName>
        <fullName evidence="1">Uncharacterized protein</fullName>
    </submittedName>
</protein>